<dbReference type="InterPro" id="IPR011989">
    <property type="entry name" value="ARM-like"/>
</dbReference>
<dbReference type="RefSeq" id="WP_272142445.1">
    <property type="nucleotide sequence ID" value="NZ_JAQNDM010000002.1"/>
</dbReference>
<dbReference type="SUPFAM" id="SSF48371">
    <property type="entry name" value="ARM repeat"/>
    <property type="match status" value="1"/>
</dbReference>
<sequence>MVLTSGRVVACHPLCLPPRPVPQAHLLVLLSLSHREPFTRTVAPGRYPVLLSVLHTGRAGTAEARELVAMAMVQFEDTRPTRWELASRGEQGAQVLRPGHPHGPAAALDMLAFLDADAVEQASQTSPAFLETAAPASPPSWSSAALTVDASSGANVIVFSPGRCPHAPLYPSAQSSWWGLAEDGRPVCLVTDFQHLDLARPEFTDNPGARRARVRELVEQLGSTDAQARGRALREVGGYDGEAREAVEPLLAFILAPGTDPAEREYAAAAVARICAEAPEQVERLAQAMCPPTRGEPLAVLLRAAASIGLCHKRTGALQPLAERILAALLPRLAEEDPSIHSFIMGLIWDLGEERAEAQALLVRLLDTARPELRVAAAAKLNHSPLSAHQEAAMETLAGILHDRDLDPELHVAAVSSLSAFAPLTASALMALWHAASSPQPLLAWYARDLLRQRS</sequence>
<evidence type="ECO:0000313" key="1">
    <source>
        <dbReference type="EMBL" id="MDC0712340.1"/>
    </source>
</evidence>
<dbReference type="EMBL" id="JAQNDM010000002">
    <property type="protein sequence ID" value="MDC0712340.1"/>
    <property type="molecule type" value="Genomic_DNA"/>
</dbReference>
<comment type="caution">
    <text evidence="1">The sequence shown here is derived from an EMBL/GenBank/DDBJ whole genome shotgun (WGS) entry which is preliminary data.</text>
</comment>
<organism evidence="1 2">
    <name type="scientific">Stigmatella ashevillensis</name>
    <dbReference type="NCBI Taxonomy" id="2995309"/>
    <lineage>
        <taxon>Bacteria</taxon>
        <taxon>Pseudomonadati</taxon>
        <taxon>Myxococcota</taxon>
        <taxon>Myxococcia</taxon>
        <taxon>Myxococcales</taxon>
        <taxon>Cystobacterineae</taxon>
        <taxon>Archangiaceae</taxon>
        <taxon>Stigmatella</taxon>
    </lineage>
</organism>
<dbReference type="InterPro" id="IPR025335">
    <property type="entry name" value="DUF4241"/>
</dbReference>
<proteinExistence type="predicted"/>
<dbReference type="Gene3D" id="1.25.10.10">
    <property type="entry name" value="Leucine-rich Repeat Variant"/>
    <property type="match status" value="1"/>
</dbReference>
<evidence type="ECO:0000313" key="2">
    <source>
        <dbReference type="Proteomes" id="UP001221838"/>
    </source>
</evidence>
<reference evidence="1 2" key="1">
    <citation type="submission" date="2022-11" db="EMBL/GenBank/DDBJ databases">
        <title>Minimal conservation of predation-associated metabolite biosynthetic gene clusters underscores biosynthetic potential of Myxococcota including descriptions for ten novel species: Archangium lansinium sp. nov., Myxococcus landrumus sp. nov., Nannocystis bai.</title>
        <authorList>
            <person name="Ahearne A."/>
            <person name="Stevens C."/>
            <person name="Dowd S."/>
        </authorList>
    </citation>
    <scope>NUCLEOTIDE SEQUENCE [LARGE SCALE GENOMIC DNA]</scope>
    <source>
        <strain evidence="1 2">NCWAL01</strain>
    </source>
</reference>
<keyword evidence="2" id="KW-1185">Reference proteome</keyword>
<protein>
    <submittedName>
        <fullName evidence="1">DUF4241 domain-containing protein</fullName>
    </submittedName>
</protein>
<dbReference type="Proteomes" id="UP001221838">
    <property type="component" value="Unassembled WGS sequence"/>
</dbReference>
<dbReference type="Pfam" id="PF14025">
    <property type="entry name" value="DUF4241"/>
    <property type="match status" value="1"/>
</dbReference>
<name>A0ABT5DGT8_9BACT</name>
<gene>
    <name evidence="1" type="ORF">POL68_28010</name>
</gene>
<accession>A0ABT5DGT8</accession>
<dbReference type="InterPro" id="IPR016024">
    <property type="entry name" value="ARM-type_fold"/>
</dbReference>